<dbReference type="InterPro" id="IPR051084">
    <property type="entry name" value="H+-coupled_symporters"/>
</dbReference>
<feature type="transmembrane region" description="Helical" evidence="9">
    <location>
        <begin position="341"/>
        <end position="360"/>
    </location>
</feature>
<feature type="transmembrane region" description="Helical" evidence="9">
    <location>
        <begin position="168"/>
        <end position="192"/>
    </location>
</feature>
<feature type="transmembrane region" description="Helical" evidence="9">
    <location>
        <begin position="283"/>
        <end position="303"/>
    </location>
</feature>
<evidence type="ECO:0000313" key="12">
    <source>
        <dbReference type="Proteomes" id="UP001296993"/>
    </source>
</evidence>
<evidence type="ECO:0000256" key="3">
    <source>
        <dbReference type="ARBA" id="ARBA00022475"/>
    </source>
</evidence>
<dbReference type="PANTHER" id="PTHR43528">
    <property type="entry name" value="ALPHA-KETOGLUTARATE PERMEASE"/>
    <property type="match status" value="1"/>
</dbReference>
<reference evidence="11 12" key="1">
    <citation type="submission" date="2021-03" db="EMBL/GenBank/DDBJ databases">
        <title>Sequencing the genomes of 1000 actinobacteria strains.</title>
        <authorList>
            <person name="Klenk H.-P."/>
        </authorList>
    </citation>
    <scope>NUCLEOTIDE SEQUENCE [LARGE SCALE GENOMIC DNA]</scope>
    <source>
        <strain evidence="11 12">DSM 15797</strain>
    </source>
</reference>
<comment type="subcellular location">
    <subcellularLocation>
        <location evidence="1">Cell membrane</location>
        <topology evidence="1">Multi-pass membrane protein</topology>
    </subcellularLocation>
</comment>
<feature type="transmembrane region" description="Helical" evidence="9">
    <location>
        <begin position="29"/>
        <end position="55"/>
    </location>
</feature>
<evidence type="ECO:0000256" key="1">
    <source>
        <dbReference type="ARBA" id="ARBA00004651"/>
    </source>
</evidence>
<dbReference type="Gene3D" id="1.20.1250.20">
    <property type="entry name" value="MFS general substrate transporter like domains"/>
    <property type="match status" value="2"/>
</dbReference>
<evidence type="ECO:0000256" key="9">
    <source>
        <dbReference type="SAM" id="Phobius"/>
    </source>
</evidence>
<protein>
    <submittedName>
        <fullName evidence="11">MHS family proline/betaine transporter-like MFS transporter</fullName>
    </submittedName>
</protein>
<feature type="transmembrane region" description="Helical" evidence="9">
    <location>
        <begin position="413"/>
        <end position="431"/>
    </location>
</feature>
<feature type="transmembrane region" description="Helical" evidence="9">
    <location>
        <begin position="315"/>
        <end position="335"/>
    </location>
</feature>
<feature type="transmembrane region" description="Helical" evidence="9">
    <location>
        <begin position="248"/>
        <end position="271"/>
    </location>
</feature>
<keyword evidence="2" id="KW-0813">Transport</keyword>
<feature type="region of interest" description="Disordered" evidence="8">
    <location>
        <begin position="1"/>
        <end position="22"/>
    </location>
</feature>
<evidence type="ECO:0000256" key="8">
    <source>
        <dbReference type="SAM" id="MobiDB-lite"/>
    </source>
</evidence>
<dbReference type="RefSeq" id="WP_209999439.1">
    <property type="nucleotide sequence ID" value="NZ_BAAAJY010000005.1"/>
</dbReference>
<feature type="transmembrane region" description="Helical" evidence="9">
    <location>
        <begin position="380"/>
        <end position="401"/>
    </location>
</feature>
<evidence type="ECO:0000256" key="6">
    <source>
        <dbReference type="ARBA" id="ARBA00022989"/>
    </source>
</evidence>
<keyword evidence="4 9" id="KW-0812">Transmembrane</keyword>
<evidence type="ECO:0000259" key="10">
    <source>
        <dbReference type="PROSITE" id="PS50850"/>
    </source>
</evidence>
<evidence type="ECO:0000256" key="4">
    <source>
        <dbReference type="ARBA" id="ARBA00022692"/>
    </source>
</evidence>
<comment type="caution">
    <text evidence="11">The sequence shown here is derived from an EMBL/GenBank/DDBJ whole genome shotgun (WGS) entry which is preliminary data.</text>
</comment>
<keyword evidence="5" id="KW-0769">Symport</keyword>
<dbReference type="PROSITE" id="PS50850">
    <property type="entry name" value="MFS"/>
    <property type="match status" value="1"/>
</dbReference>
<keyword evidence="3" id="KW-1003">Cell membrane</keyword>
<dbReference type="InterPro" id="IPR020846">
    <property type="entry name" value="MFS_dom"/>
</dbReference>
<feature type="domain" description="Major facilitator superfamily (MFS) profile" evidence="10">
    <location>
        <begin position="28"/>
        <end position="435"/>
    </location>
</feature>
<evidence type="ECO:0000256" key="5">
    <source>
        <dbReference type="ARBA" id="ARBA00022847"/>
    </source>
</evidence>
<dbReference type="SUPFAM" id="SSF103473">
    <property type="entry name" value="MFS general substrate transporter"/>
    <property type="match status" value="1"/>
</dbReference>
<keyword evidence="7 9" id="KW-0472">Membrane</keyword>
<keyword evidence="6 9" id="KW-1133">Transmembrane helix</keyword>
<dbReference type="InterPro" id="IPR011701">
    <property type="entry name" value="MFS"/>
</dbReference>
<evidence type="ECO:0000313" key="11">
    <source>
        <dbReference type="EMBL" id="MBP2387259.1"/>
    </source>
</evidence>
<organism evidence="11 12">
    <name type="scientific">Paeniglutamicibacter kerguelensis</name>
    <dbReference type="NCBI Taxonomy" id="254788"/>
    <lineage>
        <taxon>Bacteria</taxon>
        <taxon>Bacillati</taxon>
        <taxon>Actinomycetota</taxon>
        <taxon>Actinomycetes</taxon>
        <taxon>Micrococcales</taxon>
        <taxon>Micrococcaceae</taxon>
        <taxon>Paeniglutamicibacter</taxon>
    </lineage>
</organism>
<evidence type="ECO:0000256" key="2">
    <source>
        <dbReference type="ARBA" id="ARBA00022448"/>
    </source>
</evidence>
<dbReference type="Proteomes" id="UP001296993">
    <property type="component" value="Unassembled WGS sequence"/>
</dbReference>
<dbReference type="PANTHER" id="PTHR43528:SF1">
    <property type="entry name" value="ALPHA-KETOGLUTARATE PERMEASE"/>
    <property type="match status" value="1"/>
</dbReference>
<sequence length="435" mass="46355">MNSSQNQTAVARPTTGAPAPRKQSMARGIAAATIGNALEWYDMSIYALLAIYIGHNFFPSDNPAIEVIQAFAVFGVSYLIRPLGGLILGSYADRRGMKKGLMLTIRLMVLGTAVIAFMPGYDTIGILAPIGLILGRLIQGFSAGGEFGAATSYLIAQGQGRRGFLGSFQFASQGLGALMAAITVVILTTVFSEEDMNAWAWRIPFIIGLLVGPAGWMIRRFVDEAPLAKVAPEEKHTPIRDVFVSQKVGVLMAGGALAISTALNFVIQYMPTFGIKQLGISPSISFTSLILTGLILTFFTPVVGHLSDKFGRIRIMVPAAIAIAVLTIPLFMWLIAGRTFLVLALVMIILGLMKSVYFGALPSVMADIFPSKTRATGLSFSYNAAVAVFGGFTPMICAYLIEVTGQPMAPSYYLAVLAGVSIVALASAVKYRGVR</sequence>
<keyword evidence="12" id="KW-1185">Reference proteome</keyword>
<accession>A0ABS4XFM7</accession>
<gene>
    <name evidence="11" type="ORF">JOF47_002770</name>
</gene>
<feature type="transmembrane region" description="Helical" evidence="9">
    <location>
        <begin position="67"/>
        <end position="88"/>
    </location>
</feature>
<name>A0ABS4XFM7_9MICC</name>
<dbReference type="EMBL" id="JAGIOF010000001">
    <property type="protein sequence ID" value="MBP2387259.1"/>
    <property type="molecule type" value="Genomic_DNA"/>
</dbReference>
<feature type="transmembrane region" description="Helical" evidence="9">
    <location>
        <begin position="198"/>
        <end position="218"/>
    </location>
</feature>
<dbReference type="InterPro" id="IPR036259">
    <property type="entry name" value="MFS_trans_sf"/>
</dbReference>
<proteinExistence type="predicted"/>
<evidence type="ECO:0000256" key="7">
    <source>
        <dbReference type="ARBA" id="ARBA00023136"/>
    </source>
</evidence>
<dbReference type="Pfam" id="PF07690">
    <property type="entry name" value="MFS_1"/>
    <property type="match status" value="1"/>
</dbReference>